<dbReference type="InterPro" id="IPR002509">
    <property type="entry name" value="NODB_dom"/>
</dbReference>
<dbReference type="PANTHER" id="PTHR43685:SF2">
    <property type="entry name" value="GLYCOSYLTRANSFERASE 2-LIKE DOMAIN-CONTAINING PROTEIN"/>
    <property type="match status" value="1"/>
</dbReference>
<comment type="function">
    <text evidence="1">Is involved in generating a small heat-stable compound (Nod), an acylated oligomer of N-acetylglucosamine, that stimulates mitosis in various plant protoplasts.</text>
</comment>
<evidence type="ECO:0000313" key="7">
    <source>
        <dbReference type="Proteomes" id="UP000613160"/>
    </source>
</evidence>
<gene>
    <name evidence="6" type="ORF">GCM10011335_16260</name>
</gene>
<name>A0A916XV98_9HYPH</name>
<proteinExistence type="inferred from homology"/>
<dbReference type="Gene3D" id="3.20.20.370">
    <property type="entry name" value="Glycoside hydrolase/deacetylase"/>
    <property type="match status" value="1"/>
</dbReference>
<evidence type="ECO:0000256" key="4">
    <source>
        <dbReference type="ARBA" id="ARBA00032976"/>
    </source>
</evidence>
<dbReference type="AlphaFoldDB" id="A0A916XV98"/>
<dbReference type="Gene3D" id="3.90.550.10">
    <property type="entry name" value="Spore Coat Polysaccharide Biosynthesis Protein SpsA, Chain A"/>
    <property type="match status" value="1"/>
</dbReference>
<dbReference type="SUPFAM" id="SSF88713">
    <property type="entry name" value="Glycoside hydrolase/deacetylase"/>
    <property type="match status" value="1"/>
</dbReference>
<dbReference type="InterPro" id="IPR029044">
    <property type="entry name" value="Nucleotide-diphossugar_trans"/>
</dbReference>
<dbReference type="Proteomes" id="UP000613160">
    <property type="component" value="Unassembled WGS sequence"/>
</dbReference>
<dbReference type="CDD" id="cd10918">
    <property type="entry name" value="CE4_NodB_like_5s_6s"/>
    <property type="match status" value="1"/>
</dbReference>
<dbReference type="GO" id="GO:0016810">
    <property type="term" value="F:hydrolase activity, acting on carbon-nitrogen (but not peptide) bonds"/>
    <property type="evidence" value="ECO:0007669"/>
    <property type="project" value="InterPro"/>
</dbReference>
<dbReference type="SUPFAM" id="SSF53448">
    <property type="entry name" value="Nucleotide-diphospho-sugar transferases"/>
    <property type="match status" value="1"/>
</dbReference>
<comment type="caution">
    <text evidence="6">The sequence shown here is derived from an EMBL/GenBank/DDBJ whole genome shotgun (WGS) entry which is preliminary data.</text>
</comment>
<dbReference type="InterPro" id="IPR050834">
    <property type="entry name" value="Glycosyltransf_2"/>
</dbReference>
<evidence type="ECO:0000256" key="3">
    <source>
        <dbReference type="ARBA" id="ARBA00020071"/>
    </source>
</evidence>
<dbReference type="EMBL" id="BMJJ01000003">
    <property type="protein sequence ID" value="GGD14223.1"/>
    <property type="molecule type" value="Genomic_DNA"/>
</dbReference>
<dbReference type="PROSITE" id="PS51677">
    <property type="entry name" value="NODB"/>
    <property type="match status" value="1"/>
</dbReference>
<evidence type="ECO:0000313" key="6">
    <source>
        <dbReference type="EMBL" id="GGD14223.1"/>
    </source>
</evidence>
<comment type="similarity">
    <text evidence="2">Belongs to the polysaccharide deacetylase family.</text>
</comment>
<evidence type="ECO:0000259" key="5">
    <source>
        <dbReference type="PROSITE" id="PS51677"/>
    </source>
</evidence>
<dbReference type="Pfam" id="PF01522">
    <property type="entry name" value="Polysacc_deac_1"/>
    <property type="match status" value="1"/>
</dbReference>
<dbReference type="InterPro" id="IPR001173">
    <property type="entry name" value="Glyco_trans_2-like"/>
</dbReference>
<dbReference type="PANTHER" id="PTHR43685">
    <property type="entry name" value="GLYCOSYLTRANSFERASE"/>
    <property type="match status" value="1"/>
</dbReference>
<dbReference type="RefSeq" id="WP_188850080.1">
    <property type="nucleotide sequence ID" value="NZ_BMJJ01000003.1"/>
</dbReference>
<evidence type="ECO:0000256" key="2">
    <source>
        <dbReference type="ARBA" id="ARBA00010973"/>
    </source>
</evidence>
<evidence type="ECO:0000256" key="1">
    <source>
        <dbReference type="ARBA" id="ARBA00003236"/>
    </source>
</evidence>
<protein>
    <recommendedName>
        <fullName evidence="3">Chitooligosaccharide deacetylase</fullName>
    </recommendedName>
    <alternativeName>
        <fullName evidence="4">Nodulation protein B</fullName>
    </alternativeName>
</protein>
<sequence>MYHKVAPDTPTMWWVSSDAFDRQMADLQAYDVVPLSEYDPSNRRHACITFDGIYENVYQYAFPILKKWGYPFELFVIGDHIGGDNAFDTVEPLTPFCTLEQLLEMAEGGARIQWHTRSHQRLKNASDETLDDELLVPPGLREMFSAPHFDWFAYPHGDHDDRAVERVKEHYVGALSCIAGSDGDRYQLNRITVEESTKLSSSSVTVIIANYNYGPFMPEAVASVLAQTRQPDEIIILDDCSSDGSQKIARRYADKARVVLNEKNLGIVENFRKGVSLANSDYIVFLGADNRMRPDYIERCKAILDANPEAGVVYTDMLIFGERAAALAETVGAELIGDSKAERWPLYAWRFPDPTPEAVAGLAIRNFIHGSSMYRRCAYDQVGGYRASELPEDHHLFHRMVVAGWKPMRCAHTVLQYRQHSYKQANSVLSLQNEVSYWRTQFYSNAEKLAAFEREAEERALNGDVMDAEFKRLVQAVSKVQLIVSSQMLDVQRYAAEFDLPLDDVDQVVWHYLLCGEPQGIAPSEKFDPAYYSTTYRDVASAGLSPLLHYLTWGRFEGRLARPAAPDVALPQGGPAALG</sequence>
<dbReference type="GO" id="GO:0005975">
    <property type="term" value="P:carbohydrate metabolic process"/>
    <property type="evidence" value="ECO:0007669"/>
    <property type="project" value="InterPro"/>
</dbReference>
<dbReference type="Pfam" id="PF00535">
    <property type="entry name" value="Glycos_transf_2"/>
    <property type="match status" value="1"/>
</dbReference>
<keyword evidence="7" id="KW-1185">Reference proteome</keyword>
<reference evidence="6" key="2">
    <citation type="submission" date="2020-09" db="EMBL/GenBank/DDBJ databases">
        <authorList>
            <person name="Sun Q."/>
            <person name="Zhou Y."/>
        </authorList>
    </citation>
    <scope>NUCLEOTIDE SEQUENCE</scope>
    <source>
        <strain evidence="6">CGMCC 1.15493</strain>
    </source>
</reference>
<reference evidence="6" key="1">
    <citation type="journal article" date="2014" name="Int. J. Syst. Evol. Microbiol.">
        <title>Complete genome sequence of Corynebacterium casei LMG S-19264T (=DSM 44701T), isolated from a smear-ripened cheese.</title>
        <authorList>
            <consortium name="US DOE Joint Genome Institute (JGI-PGF)"/>
            <person name="Walter F."/>
            <person name="Albersmeier A."/>
            <person name="Kalinowski J."/>
            <person name="Ruckert C."/>
        </authorList>
    </citation>
    <scope>NUCLEOTIDE SEQUENCE</scope>
    <source>
        <strain evidence="6">CGMCC 1.15493</strain>
    </source>
</reference>
<accession>A0A916XV98</accession>
<dbReference type="InterPro" id="IPR011330">
    <property type="entry name" value="Glyco_hydro/deAcase_b/a-brl"/>
</dbReference>
<organism evidence="6 7">
    <name type="scientific">Aureimonas glaciei</name>
    <dbReference type="NCBI Taxonomy" id="1776957"/>
    <lineage>
        <taxon>Bacteria</taxon>
        <taxon>Pseudomonadati</taxon>
        <taxon>Pseudomonadota</taxon>
        <taxon>Alphaproteobacteria</taxon>
        <taxon>Hyphomicrobiales</taxon>
        <taxon>Aurantimonadaceae</taxon>
        <taxon>Aureimonas</taxon>
    </lineage>
</organism>
<feature type="domain" description="NodB homology" evidence="5">
    <location>
        <begin position="44"/>
        <end position="268"/>
    </location>
</feature>